<feature type="domain" description="NAD(P)-binding" evidence="1">
    <location>
        <begin position="7"/>
        <end position="187"/>
    </location>
</feature>
<organism evidence="2 5">
    <name type="scientific">Staphylococcus caeli</name>
    <dbReference type="NCBI Taxonomy" id="2201815"/>
    <lineage>
        <taxon>Bacteria</taxon>
        <taxon>Bacillati</taxon>
        <taxon>Bacillota</taxon>
        <taxon>Bacilli</taxon>
        <taxon>Bacillales</taxon>
        <taxon>Staphylococcaceae</taxon>
        <taxon>Staphylococcus</taxon>
    </lineage>
</organism>
<dbReference type="InterPro" id="IPR052718">
    <property type="entry name" value="NmrA-type_oxidoreductase"/>
</dbReference>
<evidence type="ECO:0000313" key="4">
    <source>
        <dbReference type="Proteomes" id="UP000095412"/>
    </source>
</evidence>
<proteinExistence type="predicted"/>
<dbReference type="OrthoDB" id="152510at2"/>
<name>A0A1D4LT85_9STAP</name>
<dbReference type="EMBL" id="FMPI01000007">
    <property type="protein sequence ID" value="SCS89476.1"/>
    <property type="molecule type" value="Genomic_DNA"/>
</dbReference>
<dbReference type="PANTHER" id="PTHR47129">
    <property type="entry name" value="QUINONE OXIDOREDUCTASE 2"/>
    <property type="match status" value="1"/>
</dbReference>
<dbReference type="GO" id="GO:0003955">
    <property type="term" value="F:NAD(P)H dehydrogenase (quinone) activity"/>
    <property type="evidence" value="ECO:0007669"/>
    <property type="project" value="UniProtKB-EC"/>
</dbReference>
<dbReference type="SUPFAM" id="SSF51735">
    <property type="entry name" value="NAD(P)-binding Rossmann-fold domains"/>
    <property type="match status" value="1"/>
</dbReference>
<dbReference type="EMBL" id="FMPG01000002">
    <property type="protein sequence ID" value="SCS63140.1"/>
    <property type="molecule type" value="Genomic_DNA"/>
</dbReference>
<dbReference type="PANTHER" id="PTHR47129:SF1">
    <property type="entry name" value="NMRA-LIKE DOMAIN-CONTAINING PROTEIN"/>
    <property type="match status" value="1"/>
</dbReference>
<keyword evidence="4" id="KW-1185">Reference proteome</keyword>
<keyword evidence="2" id="KW-0560">Oxidoreductase</keyword>
<evidence type="ECO:0000259" key="1">
    <source>
        <dbReference type="Pfam" id="PF13460"/>
    </source>
</evidence>
<evidence type="ECO:0000313" key="5">
    <source>
        <dbReference type="Proteomes" id="UP000095768"/>
    </source>
</evidence>
<dbReference type="Pfam" id="PF13460">
    <property type="entry name" value="NAD_binding_10"/>
    <property type="match status" value="1"/>
</dbReference>
<dbReference type="Gene3D" id="3.40.50.720">
    <property type="entry name" value="NAD(P)-binding Rossmann-like Domain"/>
    <property type="match status" value="1"/>
</dbReference>
<dbReference type="Gene3D" id="3.90.25.10">
    <property type="entry name" value="UDP-galactose 4-epimerase, domain 1"/>
    <property type="match status" value="1"/>
</dbReference>
<reference evidence="3 4" key="1">
    <citation type="submission" date="2016-09" db="EMBL/GenBank/DDBJ databases">
        <authorList>
            <consortium name="Pathogen Informatics"/>
            <person name="Sun Q."/>
            <person name="Inoue M."/>
        </authorList>
    </citation>
    <scope>NUCLEOTIDE SEQUENCE [LARGE SCALE GENOMIC DNA]</scope>
    <source>
        <strain evidence="3 4">82C</strain>
    </source>
</reference>
<gene>
    <name evidence="2" type="primary">qorB</name>
    <name evidence="2" type="ORF">SAMEA2297795_00856</name>
    <name evidence="3" type="ORF">SAMEA2297796_01347</name>
</gene>
<protein>
    <submittedName>
        <fullName evidence="2 3">Nucleoside-diphosphate-sugar epimerase</fullName>
        <ecNumber evidence="2 3">1.6.5.2</ecNumber>
    </submittedName>
</protein>
<sequence length="281" mass="31764">MQILLTGATGHLGTHITNQAIKQNIENFSIGVRNINKVSDTWKQALEVRELDYFNQESMVTAFKNIDLVIFIPSIIHPSYNRLPEVENLVYAAKIANVNHIMFIGYYADQYNNPFHMSPYFGYAERLLASSGLNYTYVRMAMYMDPLVDYLPELAELGKLIYPVGDGKINYISRHDIAKGIIAILSNQNLLGQRYLLSGHTYSMTELASILSNVAGSKINYDPVSLDTFGKMYDEPKGFGPLLASMYKAASMGLLEQHSSDFEKLTGDQPETFEHFLQQNY</sequence>
<dbReference type="Proteomes" id="UP000095768">
    <property type="component" value="Unassembled WGS sequence"/>
</dbReference>
<dbReference type="Proteomes" id="UP000095412">
    <property type="component" value="Unassembled WGS sequence"/>
</dbReference>
<evidence type="ECO:0000313" key="3">
    <source>
        <dbReference type="EMBL" id="SCS89476.1"/>
    </source>
</evidence>
<dbReference type="InterPro" id="IPR016040">
    <property type="entry name" value="NAD(P)-bd_dom"/>
</dbReference>
<dbReference type="RefSeq" id="WP_069995517.1">
    <property type="nucleotide sequence ID" value="NZ_FMPG01000002.1"/>
</dbReference>
<dbReference type="CDD" id="cd05269">
    <property type="entry name" value="TMR_SDR_a"/>
    <property type="match status" value="1"/>
</dbReference>
<reference evidence="2 5" key="2">
    <citation type="submission" date="2016-09" db="EMBL/GenBank/DDBJ databases">
        <authorList>
            <consortium name="Pathogen Informatics"/>
        </authorList>
    </citation>
    <scope>NUCLEOTIDE SEQUENCE [LARGE SCALE GENOMIC DNA]</scope>
    <source>
        <strain evidence="2 5">82B</strain>
    </source>
</reference>
<evidence type="ECO:0000313" key="2">
    <source>
        <dbReference type="EMBL" id="SCS63140.1"/>
    </source>
</evidence>
<dbReference type="AlphaFoldDB" id="A0A1D4LT85"/>
<accession>A0A1D4LT85</accession>
<dbReference type="EC" id="1.6.5.2" evidence="2 3"/>
<dbReference type="InterPro" id="IPR036291">
    <property type="entry name" value="NAD(P)-bd_dom_sf"/>
</dbReference>